<comment type="caution">
    <text evidence="1">The sequence shown here is derived from an EMBL/GenBank/DDBJ whole genome shotgun (WGS) entry which is preliminary data.</text>
</comment>
<proteinExistence type="predicted"/>
<accession>A0AAJ2N354</accession>
<dbReference type="Proteomes" id="UP001250538">
    <property type="component" value="Unassembled WGS sequence"/>
</dbReference>
<name>A0AAJ2N354_9BACL</name>
<organism evidence="1 2">
    <name type="scientific">Paenibacillus suaedae</name>
    <dbReference type="NCBI Taxonomy" id="3077233"/>
    <lineage>
        <taxon>Bacteria</taxon>
        <taxon>Bacillati</taxon>
        <taxon>Bacillota</taxon>
        <taxon>Bacilli</taxon>
        <taxon>Bacillales</taxon>
        <taxon>Paenibacillaceae</taxon>
        <taxon>Paenibacillus</taxon>
    </lineage>
</organism>
<gene>
    <name evidence="1" type="ORF">RQP50_18740</name>
</gene>
<sequence length="171" mass="20328">MEELHQRFLEQQLPRRYTNLAAEKMLVEKYRAIEIPAEVLADLQRDPLANFEQVFKCFKIEDRDVLNRIYSDTEKGIQEEHKARYEEREAEDRPLEPSEKEWIRIRNGELLRVVLTSEDGEHMLGFTVQGLCYALVDDLMIMKGIPQGEECSLNNEYYVHYLQLLQWQGHL</sequence>
<dbReference type="EMBL" id="JAVYAA010000004">
    <property type="protein sequence ID" value="MDT8978268.1"/>
    <property type="molecule type" value="Genomic_DNA"/>
</dbReference>
<evidence type="ECO:0000313" key="2">
    <source>
        <dbReference type="Proteomes" id="UP001250538"/>
    </source>
</evidence>
<protein>
    <submittedName>
        <fullName evidence="1">Uncharacterized protein</fullName>
    </submittedName>
</protein>
<reference evidence="2" key="1">
    <citation type="submission" date="2023-09" db="EMBL/GenBank/DDBJ databases">
        <title>Paenibacillus sp. chi10 Genome sequencing and assembly.</title>
        <authorList>
            <person name="Kim I."/>
        </authorList>
    </citation>
    <scope>NUCLEOTIDE SEQUENCE [LARGE SCALE GENOMIC DNA]</scope>
    <source>
        <strain evidence="2">chi10</strain>
    </source>
</reference>
<evidence type="ECO:0000313" key="1">
    <source>
        <dbReference type="EMBL" id="MDT8978268.1"/>
    </source>
</evidence>
<dbReference type="RefSeq" id="WP_315746340.1">
    <property type="nucleotide sequence ID" value="NZ_JAVYAA010000004.1"/>
</dbReference>
<dbReference type="AlphaFoldDB" id="A0AAJ2N354"/>
<keyword evidence="2" id="KW-1185">Reference proteome</keyword>